<name>A0A2K1E3A4_9FLAO</name>
<keyword evidence="3" id="KW-1185">Reference proteome</keyword>
<keyword evidence="1" id="KW-0472">Membrane</keyword>
<accession>A0A2K1E3A4</accession>
<protein>
    <submittedName>
        <fullName evidence="2">Uncharacterized protein</fullName>
    </submittedName>
</protein>
<dbReference type="EMBL" id="POWF01000001">
    <property type="protein sequence ID" value="PNQ74762.1"/>
    <property type="molecule type" value="Genomic_DNA"/>
</dbReference>
<evidence type="ECO:0000313" key="3">
    <source>
        <dbReference type="Proteomes" id="UP000236641"/>
    </source>
</evidence>
<dbReference type="Proteomes" id="UP000236641">
    <property type="component" value="Unassembled WGS sequence"/>
</dbReference>
<dbReference type="AlphaFoldDB" id="A0A2K1E3A4"/>
<sequence length="59" mass="6617">MDYLNIVLGLLLIALGFFVIKYYQEKLSEQGGLTFKIRTTGIGLIIIGLALILEEFNLL</sequence>
<keyword evidence="1" id="KW-1133">Transmembrane helix</keyword>
<gene>
    <name evidence="2" type="ORF">C1T31_01070</name>
</gene>
<comment type="caution">
    <text evidence="2">The sequence shown here is derived from an EMBL/GenBank/DDBJ whole genome shotgun (WGS) entry which is preliminary data.</text>
</comment>
<feature type="transmembrane region" description="Helical" evidence="1">
    <location>
        <begin position="6"/>
        <end position="23"/>
    </location>
</feature>
<organism evidence="2 3">
    <name type="scientific">Hanstruepera neustonica</name>
    <dbReference type="NCBI Taxonomy" id="1445657"/>
    <lineage>
        <taxon>Bacteria</taxon>
        <taxon>Pseudomonadati</taxon>
        <taxon>Bacteroidota</taxon>
        <taxon>Flavobacteriia</taxon>
        <taxon>Flavobacteriales</taxon>
        <taxon>Flavobacteriaceae</taxon>
        <taxon>Hanstruepera</taxon>
    </lineage>
</organism>
<reference evidence="2 3" key="1">
    <citation type="submission" date="2018-01" db="EMBL/GenBank/DDBJ databases">
        <title>The draft genome of Hanstruepera neustonica JCM19743.</title>
        <authorList>
            <person name="He R.-H."/>
            <person name="Du Z.-J."/>
        </authorList>
    </citation>
    <scope>NUCLEOTIDE SEQUENCE [LARGE SCALE GENOMIC DNA]</scope>
    <source>
        <strain evidence="2 3">JCM19743</strain>
    </source>
</reference>
<proteinExistence type="predicted"/>
<evidence type="ECO:0000256" key="1">
    <source>
        <dbReference type="SAM" id="Phobius"/>
    </source>
</evidence>
<evidence type="ECO:0000313" key="2">
    <source>
        <dbReference type="EMBL" id="PNQ74762.1"/>
    </source>
</evidence>
<keyword evidence="1" id="KW-0812">Transmembrane</keyword>
<feature type="transmembrane region" description="Helical" evidence="1">
    <location>
        <begin position="35"/>
        <end position="53"/>
    </location>
</feature>